<dbReference type="OrthoDB" id="3510266at2"/>
<dbReference type="AlphaFoldDB" id="A0A3S9W606"/>
<dbReference type="KEGG" id="mlv:CVS47_00103"/>
<proteinExistence type="predicted"/>
<evidence type="ECO:0000256" key="4">
    <source>
        <dbReference type="SAM" id="MobiDB-lite"/>
    </source>
</evidence>
<evidence type="ECO:0000259" key="5">
    <source>
        <dbReference type="PROSITE" id="PS50932"/>
    </source>
</evidence>
<dbReference type="SUPFAM" id="SSF53822">
    <property type="entry name" value="Periplasmic binding protein-like I"/>
    <property type="match status" value="2"/>
</dbReference>
<dbReference type="Gene3D" id="3.40.50.2300">
    <property type="match status" value="4"/>
</dbReference>
<dbReference type="GO" id="GO:0000976">
    <property type="term" value="F:transcription cis-regulatory region binding"/>
    <property type="evidence" value="ECO:0007669"/>
    <property type="project" value="TreeGrafter"/>
</dbReference>
<organism evidence="6 7">
    <name type="scientific">Microbacterium lemovicicum</name>
    <dbReference type="NCBI Taxonomy" id="1072463"/>
    <lineage>
        <taxon>Bacteria</taxon>
        <taxon>Bacillati</taxon>
        <taxon>Actinomycetota</taxon>
        <taxon>Actinomycetes</taxon>
        <taxon>Micrococcales</taxon>
        <taxon>Microbacteriaceae</taxon>
        <taxon>Microbacterium</taxon>
    </lineage>
</organism>
<dbReference type="InterPro" id="IPR000843">
    <property type="entry name" value="HTH_LacI"/>
</dbReference>
<evidence type="ECO:0000313" key="7">
    <source>
        <dbReference type="Proteomes" id="UP000276888"/>
    </source>
</evidence>
<feature type="region of interest" description="Disordered" evidence="4">
    <location>
        <begin position="353"/>
        <end position="401"/>
    </location>
</feature>
<dbReference type="PROSITE" id="PS50932">
    <property type="entry name" value="HTH_LACI_2"/>
    <property type="match status" value="1"/>
</dbReference>
<dbReference type="PROSITE" id="PS00356">
    <property type="entry name" value="HTH_LACI_1"/>
    <property type="match status" value="1"/>
</dbReference>
<dbReference type="Proteomes" id="UP000276888">
    <property type="component" value="Chromosome"/>
</dbReference>
<keyword evidence="1" id="KW-0805">Transcription regulation</keyword>
<evidence type="ECO:0000313" key="6">
    <source>
        <dbReference type="EMBL" id="AZS35511.1"/>
    </source>
</evidence>
<dbReference type="InterPro" id="IPR010982">
    <property type="entry name" value="Lambda_DNA-bd_dom_sf"/>
</dbReference>
<accession>A0A3S9W606</accession>
<dbReference type="InterPro" id="IPR046335">
    <property type="entry name" value="LacI/GalR-like_sensor"/>
</dbReference>
<dbReference type="RefSeq" id="WP_127094331.1">
    <property type="nucleotide sequence ID" value="NZ_CP031423.1"/>
</dbReference>
<dbReference type="SMART" id="SM00354">
    <property type="entry name" value="HTH_LACI"/>
    <property type="match status" value="1"/>
</dbReference>
<dbReference type="InterPro" id="IPR001761">
    <property type="entry name" value="Peripla_BP/Lac1_sug-bd_dom"/>
</dbReference>
<evidence type="ECO:0000256" key="2">
    <source>
        <dbReference type="ARBA" id="ARBA00023125"/>
    </source>
</evidence>
<protein>
    <submittedName>
        <fullName evidence="6">HTH-type transcriptional regulator DegA</fullName>
    </submittedName>
</protein>
<keyword evidence="2" id="KW-0238">DNA-binding</keyword>
<dbReference type="SUPFAM" id="SSF47413">
    <property type="entry name" value="lambda repressor-like DNA-binding domains"/>
    <property type="match status" value="1"/>
</dbReference>
<name>A0A3S9W606_9MICO</name>
<sequence>MVSIDDVARAAGVSTATVSRALSGRGHVSPVTRARVRAAAEVLGYVVSASASSLASGRARNIGVLLPYVDRWFFSTVLAGIAAELMRGGYDITLYSVTDDPVERRRVFETFVRRQRVDGVICVSIALEEEETRRLAELGLPLVALGGPHAGMTTLMVDDVAIGRFAAEHLLSLGHRRIAHIGARPEFDLDFHVPAQRRRGFEQALQDAAVPARADLFEPADFTVAGGHRAATRLLGESGGGDALAGSSGGGALAGSGGGDGSGSGSSSRAARRSAESIPGPTARAAPTAILAASDEMAIGALLAARDLGLRVPEDVSILGVDGHELGEFFGLTTIDQGPREQGERAAAAMLGVLDPRRPAPATGTDARAEASRRRRGAGTVAPAPLPFRLVQRGSTGPAPN</sequence>
<dbReference type="CDD" id="cd01392">
    <property type="entry name" value="HTH_LacI"/>
    <property type="match status" value="1"/>
</dbReference>
<feature type="compositionally biased region" description="Gly residues" evidence="4">
    <location>
        <begin position="246"/>
        <end position="264"/>
    </location>
</feature>
<dbReference type="PANTHER" id="PTHR30146">
    <property type="entry name" value="LACI-RELATED TRANSCRIPTIONAL REPRESSOR"/>
    <property type="match status" value="1"/>
</dbReference>
<dbReference type="Pfam" id="PF00532">
    <property type="entry name" value="Peripla_BP_1"/>
    <property type="match status" value="1"/>
</dbReference>
<keyword evidence="3" id="KW-0804">Transcription</keyword>
<feature type="region of interest" description="Disordered" evidence="4">
    <location>
        <begin position="246"/>
        <end position="284"/>
    </location>
</feature>
<dbReference type="InterPro" id="IPR028082">
    <property type="entry name" value="Peripla_BP_I"/>
</dbReference>
<evidence type="ECO:0000256" key="3">
    <source>
        <dbReference type="ARBA" id="ARBA00023163"/>
    </source>
</evidence>
<keyword evidence="7" id="KW-1185">Reference proteome</keyword>
<dbReference type="EMBL" id="CP031423">
    <property type="protein sequence ID" value="AZS35511.1"/>
    <property type="molecule type" value="Genomic_DNA"/>
</dbReference>
<dbReference type="PANTHER" id="PTHR30146:SF109">
    <property type="entry name" value="HTH-TYPE TRANSCRIPTIONAL REGULATOR GALS"/>
    <property type="match status" value="1"/>
</dbReference>
<dbReference type="Pfam" id="PF00356">
    <property type="entry name" value="LacI"/>
    <property type="match status" value="1"/>
</dbReference>
<dbReference type="Gene3D" id="1.10.260.40">
    <property type="entry name" value="lambda repressor-like DNA-binding domains"/>
    <property type="match status" value="1"/>
</dbReference>
<dbReference type="CDD" id="cd06267">
    <property type="entry name" value="PBP1_LacI_sugar_binding-like"/>
    <property type="match status" value="1"/>
</dbReference>
<dbReference type="Pfam" id="PF13377">
    <property type="entry name" value="Peripla_BP_3"/>
    <property type="match status" value="1"/>
</dbReference>
<dbReference type="GO" id="GO:0003700">
    <property type="term" value="F:DNA-binding transcription factor activity"/>
    <property type="evidence" value="ECO:0007669"/>
    <property type="project" value="TreeGrafter"/>
</dbReference>
<reference evidence="6 7" key="1">
    <citation type="submission" date="2018-08" db="EMBL/GenBank/DDBJ databases">
        <title>Microbacterium lemovicicum sp. nov., a bacterium isolated from a natural uranium-rich soil.</title>
        <authorList>
            <person name="ORTET P."/>
        </authorList>
    </citation>
    <scope>NUCLEOTIDE SEQUENCE [LARGE SCALE GENOMIC DNA]</scope>
    <source>
        <strain evidence="6 7">Viu22</strain>
    </source>
</reference>
<feature type="domain" description="HTH lacI-type" evidence="5">
    <location>
        <begin position="2"/>
        <end position="56"/>
    </location>
</feature>
<evidence type="ECO:0000256" key="1">
    <source>
        <dbReference type="ARBA" id="ARBA00023015"/>
    </source>
</evidence>
<gene>
    <name evidence="6" type="primary">degA</name>
    <name evidence="6" type="ORF">CVS47_00103</name>
</gene>